<accession>A0A3D9ZID4</accession>
<comment type="caution">
    <text evidence="11">The sequence shown here is derived from an EMBL/GenBank/DDBJ whole genome shotgun (WGS) entry which is preliminary data.</text>
</comment>
<evidence type="ECO:0000259" key="10">
    <source>
        <dbReference type="Pfam" id="PF02687"/>
    </source>
</evidence>
<keyword evidence="3 8" id="KW-0812">Transmembrane</keyword>
<evidence type="ECO:0000256" key="9">
    <source>
        <dbReference type="SAM" id="SignalP"/>
    </source>
</evidence>
<feature type="region of interest" description="Disordered" evidence="7">
    <location>
        <begin position="56"/>
        <end position="77"/>
    </location>
</feature>
<feature type="transmembrane region" description="Helical" evidence="8">
    <location>
        <begin position="984"/>
        <end position="1006"/>
    </location>
</feature>
<dbReference type="InterPro" id="IPR003838">
    <property type="entry name" value="ABC3_permease_C"/>
</dbReference>
<feature type="compositionally biased region" description="Basic and acidic residues" evidence="7">
    <location>
        <begin position="63"/>
        <end position="72"/>
    </location>
</feature>
<evidence type="ECO:0000256" key="6">
    <source>
        <dbReference type="ARBA" id="ARBA00038076"/>
    </source>
</evidence>
<dbReference type="Pfam" id="PF02687">
    <property type="entry name" value="FtsX"/>
    <property type="match status" value="1"/>
</dbReference>
<evidence type="ECO:0000256" key="1">
    <source>
        <dbReference type="ARBA" id="ARBA00004651"/>
    </source>
</evidence>
<keyword evidence="4 8" id="KW-1133">Transmembrane helix</keyword>
<dbReference type="EMBL" id="QUMQ01000001">
    <property type="protein sequence ID" value="REF97196.1"/>
    <property type="molecule type" value="Genomic_DNA"/>
</dbReference>
<dbReference type="GO" id="GO:0005886">
    <property type="term" value="C:plasma membrane"/>
    <property type="evidence" value="ECO:0007669"/>
    <property type="project" value="UniProtKB-SubCell"/>
</dbReference>
<feature type="signal peptide" evidence="9">
    <location>
        <begin position="1"/>
        <end position="32"/>
    </location>
</feature>
<dbReference type="InterPro" id="IPR050250">
    <property type="entry name" value="Macrolide_Exporter_MacB"/>
</dbReference>
<name>A0A3D9ZID4_9ACTN</name>
<comment type="subcellular location">
    <subcellularLocation>
        <location evidence="1">Cell membrane</location>
        <topology evidence="1">Multi-pass membrane protein</topology>
    </subcellularLocation>
</comment>
<keyword evidence="12" id="KW-1185">Reference proteome</keyword>
<feature type="transmembrane region" description="Helical" evidence="8">
    <location>
        <begin position="402"/>
        <end position="426"/>
    </location>
</feature>
<feature type="chain" id="PRO_5017674325" description="ABC3 transporter permease C-terminal domain-containing protein" evidence="9">
    <location>
        <begin position="33"/>
        <end position="1014"/>
    </location>
</feature>
<feature type="domain" description="ABC3 transporter permease C-terminal" evidence="10">
    <location>
        <begin position="283"/>
        <end position="379"/>
    </location>
</feature>
<proteinExistence type="inferred from homology"/>
<evidence type="ECO:0000256" key="2">
    <source>
        <dbReference type="ARBA" id="ARBA00022475"/>
    </source>
</evidence>
<evidence type="ECO:0000313" key="11">
    <source>
        <dbReference type="EMBL" id="REF97196.1"/>
    </source>
</evidence>
<feature type="transmembrane region" description="Helical" evidence="8">
    <location>
        <begin position="360"/>
        <end position="381"/>
    </location>
</feature>
<feature type="transmembrane region" description="Helical" evidence="8">
    <location>
        <begin position="271"/>
        <end position="294"/>
    </location>
</feature>
<dbReference type="AlphaFoldDB" id="A0A3D9ZID4"/>
<feature type="transmembrane region" description="Helical" evidence="8">
    <location>
        <begin position="502"/>
        <end position="520"/>
    </location>
</feature>
<gene>
    <name evidence="11" type="ORF">DFJ67_3193</name>
</gene>
<keyword evidence="5 8" id="KW-0472">Membrane</keyword>
<evidence type="ECO:0000256" key="7">
    <source>
        <dbReference type="SAM" id="MobiDB-lite"/>
    </source>
</evidence>
<feature type="transmembrane region" description="Helical" evidence="8">
    <location>
        <begin position="885"/>
        <end position="907"/>
    </location>
</feature>
<evidence type="ECO:0000256" key="8">
    <source>
        <dbReference type="SAM" id="Phobius"/>
    </source>
</evidence>
<feature type="transmembrane region" description="Helical" evidence="8">
    <location>
        <begin position="928"/>
        <end position="953"/>
    </location>
</feature>
<evidence type="ECO:0000256" key="3">
    <source>
        <dbReference type="ARBA" id="ARBA00022692"/>
    </source>
</evidence>
<dbReference type="Proteomes" id="UP000256913">
    <property type="component" value="Unassembled WGS sequence"/>
</dbReference>
<reference evidence="11 12" key="1">
    <citation type="submission" date="2018-08" db="EMBL/GenBank/DDBJ databases">
        <title>Sequencing the genomes of 1000 actinobacteria strains.</title>
        <authorList>
            <person name="Klenk H.-P."/>
        </authorList>
    </citation>
    <scope>NUCLEOTIDE SEQUENCE [LARGE SCALE GENOMIC DNA]</scope>
    <source>
        <strain evidence="11 12">DSM 44099</strain>
    </source>
</reference>
<dbReference type="PANTHER" id="PTHR30572:SF4">
    <property type="entry name" value="ABC TRANSPORTER PERMEASE YTRF"/>
    <property type="match status" value="1"/>
</dbReference>
<dbReference type="GO" id="GO:0022857">
    <property type="term" value="F:transmembrane transporter activity"/>
    <property type="evidence" value="ECO:0007669"/>
    <property type="project" value="TreeGrafter"/>
</dbReference>
<evidence type="ECO:0000256" key="5">
    <source>
        <dbReference type="ARBA" id="ARBA00023136"/>
    </source>
</evidence>
<keyword evidence="9" id="KW-0732">Signal</keyword>
<dbReference type="PANTHER" id="PTHR30572">
    <property type="entry name" value="MEMBRANE COMPONENT OF TRANSPORTER-RELATED"/>
    <property type="match status" value="1"/>
</dbReference>
<keyword evidence="2" id="KW-1003">Cell membrane</keyword>
<feature type="transmembrane region" description="Helical" evidence="8">
    <location>
        <begin position="318"/>
        <end position="340"/>
    </location>
</feature>
<protein>
    <recommendedName>
        <fullName evidence="10">ABC3 transporter permease C-terminal domain-containing protein</fullName>
    </recommendedName>
</protein>
<sequence>MFGLILRALASRRAPSLTLFLLTVLSAGAAAAAPQYIAATTRDLATASAEAAPVSDRSATVRRGVDQGDLRPDSVTSAEQEVRDAFALPDLTVRGSLLVNGAALHGTDQATVLLVHRTGFCAEIVVDGSCPARPGEVAINEVTARQLGVKPGDAIQYHAPGVDRYPLTVSAVYRIKDPYSDYWAASGLLNVGGQASTPLLTTPETIVDAKPQGTTLVVDTVASRDVFSHVAPLTVRDHIVSGQRLLGGRGYEPQTPLRVLAVTIYNSQLDIVYAVPISLVELLAFCWIALFLAVRHGALERHRDVGLLKLRGASRPRILSLTLGQSAVPMLAGGLVGLALAFPLRAGSGIAKASATTTDLLSVGAALLTVVGAIVAAAIAERRALGAPVALLMRAVPPRHTGWRYGAIDGVLVILALAGAYEAWAYASRPVAETDVAAGAAPQSTWLALLAPALLALALGVVLARVLVPIAAKVGQRALRAGRLGVAFTATELARRPAVPRLTALLTAAVTLFCVAVTTSDTTNRLGAERASTEIGADKVLLVSAASRARLLAATRAVDPDGRFAMAVVASPNLGVLAVDATRLAAVARWRGDYGGTDPAQVAARLRPQAPAPLNVTGTELTLAATGVRGRTKVEALLQATDGGTVTADFGPVAGAAADYRQRVPECESSCRLVSFRFTGLTKVPQRVVGPDAPPLPPDRPTPDAVRLTALRGASGGVDAAAFADRSRWRTAVAAGPQPPAVATSTAGLLVTPGPTGESDPSVFVDDSPDRLPAIAAGVRGAEFSAGDPHVVAFPGASVPVNVTGDAHALPRVGRDAVLVDLETADLISGDLGGGESLQVWATDDAPADLADRLAEQGVVAFSTGTIAALTDRYSRQAPPSTVRFQLLAAALMVLLAAGALGVIVAVERRPRGAELTSLRRQGLTARAVTRATLGGYLVVSGVALVAGVFAALPARTVLAAPLNVFADGWDVLPPPAAVRAVPLLLALAAAALVYAVVVLLAAGLLRRNGGEPT</sequence>
<evidence type="ECO:0000256" key="4">
    <source>
        <dbReference type="ARBA" id="ARBA00022989"/>
    </source>
</evidence>
<comment type="similarity">
    <text evidence="6">Belongs to the ABC-4 integral membrane protein family.</text>
</comment>
<evidence type="ECO:0000313" key="12">
    <source>
        <dbReference type="Proteomes" id="UP000256913"/>
    </source>
</evidence>
<feature type="transmembrane region" description="Helical" evidence="8">
    <location>
        <begin position="446"/>
        <end position="468"/>
    </location>
</feature>
<organism evidence="11 12">
    <name type="scientific">Asanoa ferruginea</name>
    <dbReference type="NCBI Taxonomy" id="53367"/>
    <lineage>
        <taxon>Bacteria</taxon>
        <taxon>Bacillati</taxon>
        <taxon>Actinomycetota</taxon>
        <taxon>Actinomycetes</taxon>
        <taxon>Micromonosporales</taxon>
        <taxon>Micromonosporaceae</taxon>
        <taxon>Asanoa</taxon>
    </lineage>
</organism>